<dbReference type="GO" id="GO:0016020">
    <property type="term" value="C:membrane"/>
    <property type="evidence" value="ECO:0007669"/>
    <property type="project" value="UniProtKB-SubCell"/>
</dbReference>
<dbReference type="EMBL" id="JBJKFK010001847">
    <property type="protein sequence ID" value="KAL3312121.1"/>
    <property type="molecule type" value="Genomic_DNA"/>
</dbReference>
<dbReference type="Pfam" id="PF06814">
    <property type="entry name" value="GOST_TM"/>
    <property type="match status" value="1"/>
</dbReference>
<accession>A0ABD2PXG3</accession>
<evidence type="ECO:0000256" key="4">
    <source>
        <dbReference type="ARBA" id="ARBA00022989"/>
    </source>
</evidence>
<organism evidence="8 9">
    <name type="scientific">Cichlidogyrus casuarinus</name>
    <dbReference type="NCBI Taxonomy" id="1844966"/>
    <lineage>
        <taxon>Eukaryota</taxon>
        <taxon>Metazoa</taxon>
        <taxon>Spiralia</taxon>
        <taxon>Lophotrochozoa</taxon>
        <taxon>Platyhelminthes</taxon>
        <taxon>Monogenea</taxon>
        <taxon>Monopisthocotylea</taxon>
        <taxon>Dactylogyridea</taxon>
        <taxon>Ancyrocephalidae</taxon>
        <taxon>Cichlidogyrus</taxon>
    </lineage>
</organism>
<evidence type="ECO:0000313" key="9">
    <source>
        <dbReference type="Proteomes" id="UP001626550"/>
    </source>
</evidence>
<comment type="caution">
    <text evidence="8">The sequence shown here is derived from an EMBL/GenBank/DDBJ whole genome shotgun (WGS) entry which is preliminary data.</text>
</comment>
<keyword evidence="4 6" id="KW-1133">Transmembrane helix</keyword>
<evidence type="ECO:0000256" key="5">
    <source>
        <dbReference type="ARBA" id="ARBA00023136"/>
    </source>
</evidence>
<comment type="subcellular location">
    <subcellularLocation>
        <location evidence="1">Membrane</location>
        <topology evidence="1">Multi-pass membrane protein</topology>
    </subcellularLocation>
</comment>
<dbReference type="InterPro" id="IPR053937">
    <property type="entry name" value="GOST_TM"/>
</dbReference>
<evidence type="ECO:0000259" key="7">
    <source>
        <dbReference type="Pfam" id="PF06814"/>
    </source>
</evidence>
<protein>
    <recommendedName>
        <fullName evidence="7">GOST seven transmembrane domain-containing protein</fullName>
    </recommendedName>
</protein>
<evidence type="ECO:0000256" key="2">
    <source>
        <dbReference type="ARBA" id="ARBA00022692"/>
    </source>
</evidence>
<feature type="transmembrane region" description="Helical" evidence="6">
    <location>
        <begin position="156"/>
        <end position="178"/>
    </location>
</feature>
<dbReference type="PANTHER" id="PTHR21229:SF1">
    <property type="entry name" value="GH17801P"/>
    <property type="match status" value="1"/>
</dbReference>
<dbReference type="Proteomes" id="UP001626550">
    <property type="component" value="Unassembled WGS sequence"/>
</dbReference>
<dbReference type="AlphaFoldDB" id="A0ABD2PXG3"/>
<proteinExistence type="predicted"/>
<feature type="transmembrane region" description="Helical" evidence="6">
    <location>
        <begin position="121"/>
        <end position="144"/>
    </location>
</feature>
<keyword evidence="2 6" id="KW-0812">Transmembrane</keyword>
<evidence type="ECO:0000256" key="1">
    <source>
        <dbReference type="ARBA" id="ARBA00004141"/>
    </source>
</evidence>
<dbReference type="PROSITE" id="PS51257">
    <property type="entry name" value="PROKAR_LIPOPROTEIN"/>
    <property type="match status" value="1"/>
</dbReference>
<evidence type="ECO:0000256" key="6">
    <source>
        <dbReference type="SAM" id="Phobius"/>
    </source>
</evidence>
<feature type="transmembrane region" description="Helical" evidence="6">
    <location>
        <begin position="79"/>
        <end position="101"/>
    </location>
</feature>
<dbReference type="PANTHER" id="PTHR21229">
    <property type="entry name" value="LUNG SEVEN TRANSMEMBRANE RECEPTOR"/>
    <property type="match status" value="1"/>
</dbReference>
<feature type="transmembrane region" description="Helical" evidence="6">
    <location>
        <begin position="44"/>
        <end position="67"/>
    </location>
</feature>
<keyword evidence="3" id="KW-0732">Signal</keyword>
<keyword evidence="9" id="KW-1185">Reference proteome</keyword>
<keyword evidence="5 6" id="KW-0472">Membrane</keyword>
<gene>
    <name evidence="8" type="ORF">Ciccas_009290</name>
</gene>
<reference evidence="8 9" key="1">
    <citation type="submission" date="2024-11" db="EMBL/GenBank/DDBJ databases">
        <title>Adaptive evolution of stress response genes in parasites aligns with host niche diversity.</title>
        <authorList>
            <person name="Hahn C."/>
            <person name="Resl P."/>
        </authorList>
    </citation>
    <scope>NUCLEOTIDE SEQUENCE [LARGE SCALE GENOMIC DNA]</scope>
    <source>
        <strain evidence="8">EGGRZ-B1_66</strain>
        <tissue evidence="8">Body</tissue>
    </source>
</reference>
<feature type="domain" description="GOST seven transmembrane" evidence="7">
    <location>
        <begin position="8"/>
        <end position="181"/>
    </location>
</feature>
<name>A0ABD2PXG3_9PLAT</name>
<evidence type="ECO:0000313" key="8">
    <source>
        <dbReference type="EMBL" id="KAL3312121.1"/>
    </source>
</evidence>
<dbReference type="InterPro" id="IPR009637">
    <property type="entry name" value="GPR107/GPR108-like"/>
</dbReference>
<sequence length="214" mass="24781">MADRSFALLLITSLVSCCKASISRLLMLFLALGYGTTKARLGSLICRVYGLVFIYFVFAMVYAITHASKSRMQHANSDLILLLCLTLTDIAILWWSIIYLMATIKQVSEKKNTNKLYIYRFFTWAVAFLAFCSLLFMIVETILLRRTDCFIHWELLWIDEVFWHVLGVILLCIIIHLWRPGRVHYAYSIFIDPKQHDLDFLIGDSPEEPTSHGE</sequence>
<evidence type="ECO:0000256" key="3">
    <source>
        <dbReference type="ARBA" id="ARBA00022729"/>
    </source>
</evidence>